<organism evidence="2 3">
    <name type="scientific">Agromyces ramosus</name>
    <dbReference type="NCBI Taxonomy" id="33879"/>
    <lineage>
        <taxon>Bacteria</taxon>
        <taxon>Bacillati</taxon>
        <taxon>Actinomycetota</taxon>
        <taxon>Actinomycetes</taxon>
        <taxon>Micrococcales</taxon>
        <taxon>Microbacteriaceae</taxon>
        <taxon>Agromyces</taxon>
    </lineage>
</organism>
<evidence type="ECO:0000313" key="3">
    <source>
        <dbReference type="Proteomes" id="UP001239083"/>
    </source>
</evidence>
<dbReference type="InterPro" id="IPR007138">
    <property type="entry name" value="ABM_dom"/>
</dbReference>
<dbReference type="SUPFAM" id="SSF54909">
    <property type="entry name" value="Dimeric alpha+beta barrel"/>
    <property type="match status" value="1"/>
</dbReference>
<keyword evidence="2" id="KW-0503">Monooxygenase</keyword>
<proteinExistence type="predicted"/>
<name>A0ABU0R5R4_9MICO</name>
<evidence type="ECO:0000259" key="1">
    <source>
        <dbReference type="PROSITE" id="PS51725"/>
    </source>
</evidence>
<dbReference type="Proteomes" id="UP001239083">
    <property type="component" value="Unassembled WGS sequence"/>
</dbReference>
<comment type="caution">
    <text evidence="2">The sequence shown here is derived from an EMBL/GenBank/DDBJ whole genome shotgun (WGS) entry which is preliminary data.</text>
</comment>
<keyword evidence="3" id="KW-1185">Reference proteome</keyword>
<keyword evidence="2" id="KW-0560">Oxidoreductase</keyword>
<dbReference type="Pfam" id="PF03992">
    <property type="entry name" value="ABM"/>
    <property type="match status" value="1"/>
</dbReference>
<evidence type="ECO:0000313" key="2">
    <source>
        <dbReference type="EMBL" id="MDQ0893415.1"/>
    </source>
</evidence>
<sequence length="100" mass="10938">MTFANVGRLGVKPGARDQLIEILTRPSTEMSMHGCLLYEVGVNEEQPDAVFVSELWESAEAHAASLQLDSVRAAIAEARPLFSGEFDGYRFDVIGSPLRV</sequence>
<dbReference type="GO" id="GO:0004497">
    <property type="term" value="F:monooxygenase activity"/>
    <property type="evidence" value="ECO:0007669"/>
    <property type="project" value="UniProtKB-KW"/>
</dbReference>
<dbReference type="EMBL" id="JAUSYY010000001">
    <property type="protein sequence ID" value="MDQ0893415.1"/>
    <property type="molecule type" value="Genomic_DNA"/>
</dbReference>
<dbReference type="PROSITE" id="PS51725">
    <property type="entry name" value="ABM"/>
    <property type="match status" value="1"/>
</dbReference>
<dbReference type="InterPro" id="IPR011008">
    <property type="entry name" value="Dimeric_a/b-barrel"/>
</dbReference>
<feature type="domain" description="ABM" evidence="1">
    <location>
        <begin position="3"/>
        <end position="91"/>
    </location>
</feature>
<dbReference type="RefSeq" id="WP_307039824.1">
    <property type="nucleotide sequence ID" value="NZ_JAUSYY010000001.1"/>
</dbReference>
<reference evidence="2 3" key="1">
    <citation type="submission" date="2023-07" db="EMBL/GenBank/DDBJ databases">
        <title>Comparative genomics of wheat-associated soil bacteria to identify genetic determinants of phenazine resistance.</title>
        <authorList>
            <person name="Mouncey N."/>
        </authorList>
    </citation>
    <scope>NUCLEOTIDE SEQUENCE [LARGE SCALE GENOMIC DNA]</scope>
    <source>
        <strain evidence="2 3">V3I3</strain>
    </source>
</reference>
<dbReference type="Gene3D" id="3.30.70.100">
    <property type="match status" value="1"/>
</dbReference>
<protein>
    <submittedName>
        <fullName evidence="2">Quinol monooxygenase YgiN</fullName>
    </submittedName>
</protein>
<accession>A0ABU0R5R4</accession>
<gene>
    <name evidence="2" type="ORF">QFZ26_000970</name>
</gene>